<evidence type="ECO:0000313" key="2">
    <source>
        <dbReference type="EMBL" id="ORZ40931.1"/>
    </source>
</evidence>
<keyword evidence="3" id="KW-1185">Reference proteome</keyword>
<feature type="compositionally biased region" description="Polar residues" evidence="1">
    <location>
        <begin position="118"/>
        <end position="134"/>
    </location>
</feature>
<feature type="region of interest" description="Disordered" evidence="1">
    <location>
        <begin position="115"/>
        <end position="144"/>
    </location>
</feature>
<protein>
    <submittedName>
        <fullName evidence="2">Uncharacterized protein</fullName>
    </submittedName>
</protein>
<evidence type="ECO:0000256" key="1">
    <source>
        <dbReference type="SAM" id="MobiDB-lite"/>
    </source>
</evidence>
<name>A0A1Y2I4L8_9FUNG</name>
<dbReference type="Proteomes" id="UP000193411">
    <property type="component" value="Unassembled WGS sequence"/>
</dbReference>
<sequence>MRALLSLHKTRDSATDTRRLAALAAVTGFGPHCTKAVVDIGLVSHPVHTLTHSLTPLAAISANTTPDRSLCPFANAVFAIRVTLPATRLCLCLCAAAQGGLAPGAGLGKQRLWPPPNRSTHQSIHMRSSATPMPSNGPAVSPHAHVRSALDLSERTCASGGGAKEPVIRLGPSPRASSRPTLARRPPFLDSQQPALVPVPKMPAGSLGTATATADAVILPHHGHPHCSSTESGSPLVGVGMGTAYHWHRPIVLRELVSSLSPSPSPRIHPRHNRPLISCRRHRRRPCKGTRWRTQSTPTRRRICNMRDLSSTRFQCTARRIIRRRPHYRQVLLQAPRPPHARRQPESLRRPPHHFRHRHQQMRANPNQLACAPVTRQRLSHPPDHQLPMLRHPPRFHCLHVMRAAAGAGKPMLPHLQLVQTHPHTRARPRNWIRIPTRPASTFQPSPPP</sequence>
<evidence type="ECO:0000313" key="3">
    <source>
        <dbReference type="Proteomes" id="UP000193411"/>
    </source>
</evidence>
<dbReference type="AlphaFoldDB" id="A0A1Y2I4L8"/>
<reference evidence="2 3" key="1">
    <citation type="submission" date="2016-07" db="EMBL/GenBank/DDBJ databases">
        <title>Pervasive Adenine N6-methylation of Active Genes in Fungi.</title>
        <authorList>
            <consortium name="DOE Joint Genome Institute"/>
            <person name="Mondo S.J."/>
            <person name="Dannebaum R.O."/>
            <person name="Kuo R.C."/>
            <person name="Labutti K."/>
            <person name="Haridas S."/>
            <person name="Kuo A."/>
            <person name="Salamov A."/>
            <person name="Ahrendt S.R."/>
            <person name="Lipzen A."/>
            <person name="Sullivan W."/>
            <person name="Andreopoulos W.B."/>
            <person name="Clum A."/>
            <person name="Lindquist E."/>
            <person name="Daum C."/>
            <person name="Ramamoorthy G.K."/>
            <person name="Gryganskyi A."/>
            <person name="Culley D."/>
            <person name="Magnuson J.K."/>
            <person name="James T.Y."/>
            <person name="O'Malley M.A."/>
            <person name="Stajich J.E."/>
            <person name="Spatafora J.W."/>
            <person name="Visel A."/>
            <person name="Grigoriev I.V."/>
        </authorList>
    </citation>
    <scope>NUCLEOTIDE SEQUENCE [LARGE SCALE GENOMIC DNA]</scope>
    <source>
        <strain evidence="2 3">PL171</strain>
    </source>
</reference>
<accession>A0A1Y2I4L8</accession>
<feature type="region of interest" description="Disordered" evidence="1">
    <location>
        <begin position="156"/>
        <end position="195"/>
    </location>
</feature>
<organism evidence="2 3">
    <name type="scientific">Catenaria anguillulae PL171</name>
    <dbReference type="NCBI Taxonomy" id="765915"/>
    <lineage>
        <taxon>Eukaryota</taxon>
        <taxon>Fungi</taxon>
        <taxon>Fungi incertae sedis</taxon>
        <taxon>Blastocladiomycota</taxon>
        <taxon>Blastocladiomycetes</taxon>
        <taxon>Blastocladiales</taxon>
        <taxon>Catenariaceae</taxon>
        <taxon>Catenaria</taxon>
    </lineage>
</organism>
<proteinExistence type="predicted"/>
<dbReference type="EMBL" id="MCFL01000002">
    <property type="protein sequence ID" value="ORZ40931.1"/>
    <property type="molecule type" value="Genomic_DNA"/>
</dbReference>
<gene>
    <name evidence="2" type="ORF">BCR44DRAFT_1102784</name>
</gene>
<comment type="caution">
    <text evidence="2">The sequence shown here is derived from an EMBL/GenBank/DDBJ whole genome shotgun (WGS) entry which is preliminary data.</text>
</comment>